<accession>A0A9P4IX73</accession>
<evidence type="ECO:0000256" key="1">
    <source>
        <dbReference type="SAM" id="SignalP"/>
    </source>
</evidence>
<protein>
    <submittedName>
        <fullName evidence="2">Uncharacterized protein</fullName>
    </submittedName>
</protein>
<keyword evidence="3" id="KW-1185">Reference proteome</keyword>
<reference evidence="2" key="1">
    <citation type="journal article" date="2020" name="Stud. Mycol.">
        <title>101 Dothideomycetes genomes: a test case for predicting lifestyles and emergence of pathogens.</title>
        <authorList>
            <person name="Haridas S."/>
            <person name="Albert R."/>
            <person name="Binder M."/>
            <person name="Bloem J."/>
            <person name="Labutti K."/>
            <person name="Salamov A."/>
            <person name="Andreopoulos B."/>
            <person name="Baker S."/>
            <person name="Barry K."/>
            <person name="Bills G."/>
            <person name="Bluhm B."/>
            <person name="Cannon C."/>
            <person name="Castanera R."/>
            <person name="Culley D."/>
            <person name="Daum C."/>
            <person name="Ezra D."/>
            <person name="Gonzalez J."/>
            <person name="Henrissat B."/>
            <person name="Kuo A."/>
            <person name="Liang C."/>
            <person name="Lipzen A."/>
            <person name="Lutzoni F."/>
            <person name="Magnuson J."/>
            <person name="Mondo S."/>
            <person name="Nolan M."/>
            <person name="Ohm R."/>
            <person name="Pangilinan J."/>
            <person name="Park H.-J."/>
            <person name="Ramirez L."/>
            <person name="Alfaro M."/>
            <person name="Sun H."/>
            <person name="Tritt A."/>
            <person name="Yoshinaga Y."/>
            <person name="Zwiers L.-H."/>
            <person name="Turgeon B."/>
            <person name="Goodwin S."/>
            <person name="Spatafora J."/>
            <person name="Crous P."/>
            <person name="Grigoriev I."/>
        </authorList>
    </citation>
    <scope>NUCLEOTIDE SEQUENCE</scope>
    <source>
        <strain evidence="2">CBS 260.36</strain>
    </source>
</reference>
<organism evidence="2 3">
    <name type="scientific">Myriangium duriaei CBS 260.36</name>
    <dbReference type="NCBI Taxonomy" id="1168546"/>
    <lineage>
        <taxon>Eukaryota</taxon>
        <taxon>Fungi</taxon>
        <taxon>Dikarya</taxon>
        <taxon>Ascomycota</taxon>
        <taxon>Pezizomycotina</taxon>
        <taxon>Dothideomycetes</taxon>
        <taxon>Dothideomycetidae</taxon>
        <taxon>Myriangiales</taxon>
        <taxon>Myriangiaceae</taxon>
        <taxon>Myriangium</taxon>
    </lineage>
</organism>
<gene>
    <name evidence="2" type="ORF">K461DRAFT_41320</name>
</gene>
<evidence type="ECO:0000313" key="2">
    <source>
        <dbReference type="EMBL" id="KAF2150216.1"/>
    </source>
</evidence>
<feature type="signal peptide" evidence="1">
    <location>
        <begin position="1"/>
        <end position="16"/>
    </location>
</feature>
<evidence type="ECO:0000313" key="3">
    <source>
        <dbReference type="Proteomes" id="UP000799439"/>
    </source>
</evidence>
<name>A0A9P4IX73_9PEZI</name>
<sequence length="292" mass="30927">MKLSTLIVAFAGTVMADTWTGFDECACNRLGVNPNDIVHPATSSQTSFNTKSNTVGVQSVALAQLTTATTQDGTFWNTFGCPDAASLGYISGAGPLCFVEVLGIMLSRAILDLYQKPSPPGPPCYANIQLLNNTGQVNGSNKYVGENEGQTACTVNTATPGGTFIDPYPSTWSSPTSFGLLQGYWNHMLNLKVTCKGAGGVSTIIPADLNATTTAVANQMLNNNWPAWRGAFYETATNKVYGRCRVTINRIADQGTLGLSMFPDFIGVGGNKTVAQDQKGIENCGNYACSWA</sequence>
<dbReference type="AlphaFoldDB" id="A0A9P4IX73"/>
<comment type="caution">
    <text evidence="2">The sequence shown here is derived from an EMBL/GenBank/DDBJ whole genome shotgun (WGS) entry which is preliminary data.</text>
</comment>
<dbReference type="EMBL" id="ML996090">
    <property type="protein sequence ID" value="KAF2150216.1"/>
    <property type="molecule type" value="Genomic_DNA"/>
</dbReference>
<dbReference type="Proteomes" id="UP000799439">
    <property type="component" value="Unassembled WGS sequence"/>
</dbReference>
<keyword evidence="1" id="KW-0732">Signal</keyword>
<proteinExistence type="predicted"/>
<feature type="chain" id="PRO_5040174936" evidence="1">
    <location>
        <begin position="17"/>
        <end position="292"/>
    </location>
</feature>